<organism evidence="2 3">
    <name type="scientific">Candidatus Zambryskibacteria bacterium RIFCSPLOWO2_01_FULL_43_17</name>
    <dbReference type="NCBI Taxonomy" id="1802760"/>
    <lineage>
        <taxon>Bacteria</taxon>
        <taxon>Candidatus Zambryskiibacteriota</taxon>
    </lineage>
</organism>
<feature type="transmembrane region" description="Helical" evidence="1">
    <location>
        <begin position="6"/>
        <end position="28"/>
    </location>
</feature>
<dbReference type="Proteomes" id="UP000179283">
    <property type="component" value="Unassembled WGS sequence"/>
</dbReference>
<dbReference type="EMBL" id="MHWD01000025">
    <property type="protein sequence ID" value="OHB03213.1"/>
    <property type="molecule type" value="Genomic_DNA"/>
</dbReference>
<name>A0A1G2U153_9BACT</name>
<keyword evidence="1" id="KW-0472">Membrane</keyword>
<keyword evidence="1" id="KW-1133">Transmembrane helix</keyword>
<evidence type="ECO:0000313" key="2">
    <source>
        <dbReference type="EMBL" id="OHB03213.1"/>
    </source>
</evidence>
<accession>A0A1G2U153</accession>
<comment type="caution">
    <text evidence="2">The sequence shown here is derived from an EMBL/GenBank/DDBJ whole genome shotgun (WGS) entry which is preliminary data.</text>
</comment>
<proteinExistence type="predicted"/>
<reference evidence="2 3" key="1">
    <citation type="journal article" date="2016" name="Nat. Commun.">
        <title>Thousands of microbial genomes shed light on interconnected biogeochemical processes in an aquifer system.</title>
        <authorList>
            <person name="Anantharaman K."/>
            <person name="Brown C.T."/>
            <person name="Hug L.A."/>
            <person name="Sharon I."/>
            <person name="Castelle C.J."/>
            <person name="Probst A.J."/>
            <person name="Thomas B.C."/>
            <person name="Singh A."/>
            <person name="Wilkins M.J."/>
            <person name="Karaoz U."/>
            <person name="Brodie E.L."/>
            <person name="Williams K.H."/>
            <person name="Hubbard S.S."/>
            <person name="Banfield J.F."/>
        </authorList>
    </citation>
    <scope>NUCLEOTIDE SEQUENCE [LARGE SCALE GENOMIC DNA]</scope>
</reference>
<evidence type="ECO:0000256" key="1">
    <source>
        <dbReference type="SAM" id="Phobius"/>
    </source>
</evidence>
<dbReference type="AlphaFoldDB" id="A0A1G2U153"/>
<sequence>MKGLLNYFFVFLGVIFFIILVIFGYLYFTNTFGIKSILTGDASSMSSKDASNVSTDRNPLLSETQEELLQKIGVDPAKLPSKITPEMIACFETKLGKERTAEIQNGASPTATDYFKAQSCF</sequence>
<protein>
    <submittedName>
        <fullName evidence="2">Uncharacterized protein</fullName>
    </submittedName>
</protein>
<gene>
    <name evidence="2" type="ORF">A2920_02500</name>
</gene>
<evidence type="ECO:0000313" key="3">
    <source>
        <dbReference type="Proteomes" id="UP000179283"/>
    </source>
</evidence>
<keyword evidence="1" id="KW-0812">Transmembrane</keyword>